<keyword evidence="6 9" id="KW-0227">DNA damage</keyword>
<dbReference type="Gene3D" id="1.10.10.10">
    <property type="entry name" value="Winged helix-like DNA-binding domain superfamily/Winged helix DNA-binding domain"/>
    <property type="match status" value="1"/>
</dbReference>
<dbReference type="PANTHER" id="PTHR10815">
    <property type="entry name" value="METHYLATED-DNA--PROTEIN-CYSTEINE METHYLTRANSFERASE"/>
    <property type="match status" value="1"/>
</dbReference>
<sequence>MTRRFQPSSTLHRLLLTSPVGPLLVEHDGRAVHAVHFWEQGKHPPAGTRVEPTRDDALGWAVAKQLREYFAGTRRDFDLPLAPGGTDFQRRVWDALRAIPFGRTCSYRDVAGTIGVPRGSQAVGQANRRNPIPIIVPCHRVLDAKGGIGGFMGAGSDGPGTSIKRWLLEHERSHRPPEEAAAPDLFDTP</sequence>
<dbReference type="HAMAP" id="MF_00772">
    <property type="entry name" value="OGT"/>
    <property type="match status" value="1"/>
</dbReference>
<dbReference type="InterPro" id="IPR023546">
    <property type="entry name" value="MGMT"/>
</dbReference>
<dbReference type="SUPFAM" id="SSF46767">
    <property type="entry name" value="Methylated DNA-protein cysteine methyltransferase, C-terminal domain"/>
    <property type="match status" value="1"/>
</dbReference>
<gene>
    <name evidence="12" type="ORF">AVDCRST_MAG89-1795</name>
</gene>
<dbReference type="CDD" id="cd06445">
    <property type="entry name" value="ATase"/>
    <property type="match status" value="1"/>
</dbReference>
<reference evidence="12" key="1">
    <citation type="submission" date="2020-02" db="EMBL/GenBank/DDBJ databases">
        <authorList>
            <person name="Meier V. D."/>
        </authorList>
    </citation>
    <scope>NUCLEOTIDE SEQUENCE</scope>
    <source>
        <strain evidence="12">AVDCRST_MAG89</strain>
    </source>
</reference>
<dbReference type="EMBL" id="CADCTV010000384">
    <property type="protein sequence ID" value="CAA9324126.1"/>
    <property type="molecule type" value="Genomic_DNA"/>
</dbReference>
<comment type="miscellaneous">
    <text evidence="9">This enzyme catalyzes only one turnover and therefore is not strictly catalytic. According to one definition, an enzyme is a biocatalyst that acts repeatedly and over many reaction cycles.</text>
</comment>
<comment type="catalytic activity">
    <reaction evidence="1 9">
        <text>a 4-O-methyl-thymidine in DNA + L-cysteinyl-[protein] = a thymidine in DNA + S-methyl-L-cysteinyl-[protein]</text>
        <dbReference type="Rhea" id="RHEA:53428"/>
        <dbReference type="Rhea" id="RHEA-COMP:10131"/>
        <dbReference type="Rhea" id="RHEA-COMP:10132"/>
        <dbReference type="Rhea" id="RHEA-COMP:13555"/>
        <dbReference type="Rhea" id="RHEA-COMP:13556"/>
        <dbReference type="ChEBI" id="CHEBI:29950"/>
        <dbReference type="ChEBI" id="CHEBI:82612"/>
        <dbReference type="ChEBI" id="CHEBI:137386"/>
        <dbReference type="ChEBI" id="CHEBI:137387"/>
        <dbReference type="EC" id="2.1.1.63"/>
    </reaction>
</comment>
<evidence type="ECO:0000256" key="1">
    <source>
        <dbReference type="ARBA" id="ARBA00001286"/>
    </source>
</evidence>
<evidence type="ECO:0000256" key="7">
    <source>
        <dbReference type="ARBA" id="ARBA00023204"/>
    </source>
</evidence>
<evidence type="ECO:0000256" key="6">
    <source>
        <dbReference type="ARBA" id="ARBA00022763"/>
    </source>
</evidence>
<comment type="subcellular location">
    <subcellularLocation>
        <location evidence="9">Cytoplasm</location>
    </subcellularLocation>
</comment>
<dbReference type="InterPro" id="IPR036217">
    <property type="entry name" value="MethylDNA_cys_MeTrfase_DNAb"/>
</dbReference>
<dbReference type="InterPro" id="IPR014048">
    <property type="entry name" value="MethylDNA_cys_MeTrfase_DNA-bd"/>
</dbReference>
<dbReference type="Pfam" id="PF02870">
    <property type="entry name" value="Methyltransf_1N"/>
    <property type="match status" value="1"/>
</dbReference>
<keyword evidence="4 9" id="KW-0489">Methyltransferase</keyword>
<dbReference type="GO" id="GO:0005737">
    <property type="term" value="C:cytoplasm"/>
    <property type="evidence" value="ECO:0007669"/>
    <property type="project" value="UniProtKB-SubCell"/>
</dbReference>
<dbReference type="InterPro" id="IPR036388">
    <property type="entry name" value="WH-like_DNA-bd_sf"/>
</dbReference>
<protein>
    <recommendedName>
        <fullName evidence="9">Methylated-DNA--protein-cysteine methyltransferase</fullName>
        <ecNumber evidence="9">2.1.1.63</ecNumber>
    </recommendedName>
    <alternativeName>
        <fullName evidence="9">6-O-methylguanine-DNA methyltransferase</fullName>
        <shortName evidence="9">MGMT</shortName>
    </alternativeName>
    <alternativeName>
        <fullName evidence="9">O-6-methylguanine-DNA-alkyltransferase</fullName>
    </alternativeName>
</protein>
<dbReference type="SUPFAM" id="SSF53155">
    <property type="entry name" value="Methylated DNA-protein cysteine methyltransferase domain"/>
    <property type="match status" value="1"/>
</dbReference>
<keyword evidence="3 9" id="KW-0963">Cytoplasm</keyword>
<dbReference type="AlphaFoldDB" id="A0A6J4L6T3"/>
<keyword evidence="5 9" id="KW-0808">Transferase</keyword>
<feature type="domain" description="Methylated-DNA-[protein]-cysteine S-methyltransferase DNA binding" evidence="10">
    <location>
        <begin position="87"/>
        <end position="172"/>
    </location>
</feature>
<evidence type="ECO:0000256" key="3">
    <source>
        <dbReference type="ARBA" id="ARBA00022490"/>
    </source>
</evidence>
<evidence type="ECO:0000256" key="9">
    <source>
        <dbReference type="HAMAP-Rule" id="MF_00772"/>
    </source>
</evidence>
<dbReference type="InterPro" id="IPR036631">
    <property type="entry name" value="MGMT_N_sf"/>
</dbReference>
<dbReference type="InterPro" id="IPR001497">
    <property type="entry name" value="MethylDNA_cys_MeTrfase_AS"/>
</dbReference>
<evidence type="ECO:0000259" key="11">
    <source>
        <dbReference type="Pfam" id="PF02870"/>
    </source>
</evidence>
<feature type="domain" description="Methylguanine DNA methyltransferase ribonuclease-like" evidence="11">
    <location>
        <begin position="15"/>
        <end position="83"/>
    </location>
</feature>
<dbReference type="Pfam" id="PF01035">
    <property type="entry name" value="DNA_binding_1"/>
    <property type="match status" value="1"/>
</dbReference>
<evidence type="ECO:0000256" key="8">
    <source>
        <dbReference type="ARBA" id="ARBA00049348"/>
    </source>
</evidence>
<dbReference type="EC" id="2.1.1.63" evidence="9"/>
<evidence type="ECO:0000313" key="12">
    <source>
        <dbReference type="EMBL" id="CAA9324126.1"/>
    </source>
</evidence>
<feature type="active site" description="Nucleophile; methyl group acceptor" evidence="9">
    <location>
        <position position="138"/>
    </location>
</feature>
<evidence type="ECO:0000256" key="5">
    <source>
        <dbReference type="ARBA" id="ARBA00022679"/>
    </source>
</evidence>
<dbReference type="GO" id="GO:0032259">
    <property type="term" value="P:methylation"/>
    <property type="evidence" value="ECO:0007669"/>
    <property type="project" value="UniProtKB-KW"/>
</dbReference>
<comment type="function">
    <text evidence="9">Involved in the cellular defense against the biological effects of O6-methylguanine (O6-MeG) and O4-methylthymine (O4-MeT) in DNA. Repairs the methylated nucleobase in DNA by stoichiometrically transferring the methyl group to a cysteine residue in the enzyme. This is a suicide reaction: the enzyme is irreversibly inactivated.</text>
</comment>
<dbReference type="NCBIfam" id="TIGR00589">
    <property type="entry name" value="ogt"/>
    <property type="match status" value="1"/>
</dbReference>
<evidence type="ECO:0000256" key="4">
    <source>
        <dbReference type="ARBA" id="ARBA00022603"/>
    </source>
</evidence>
<keyword evidence="7 9" id="KW-0234">DNA repair</keyword>
<dbReference type="PANTHER" id="PTHR10815:SF13">
    <property type="entry name" value="METHYLATED-DNA--PROTEIN-CYSTEINE METHYLTRANSFERASE"/>
    <property type="match status" value="1"/>
</dbReference>
<dbReference type="InterPro" id="IPR008332">
    <property type="entry name" value="MethylG_MeTrfase_N"/>
</dbReference>
<dbReference type="GO" id="GO:0006307">
    <property type="term" value="P:DNA alkylation repair"/>
    <property type="evidence" value="ECO:0007669"/>
    <property type="project" value="UniProtKB-UniRule"/>
</dbReference>
<dbReference type="GO" id="GO:0003908">
    <property type="term" value="F:methylated-DNA-[protein]-cysteine S-methyltransferase activity"/>
    <property type="evidence" value="ECO:0007669"/>
    <property type="project" value="UniProtKB-UniRule"/>
</dbReference>
<proteinExistence type="inferred from homology"/>
<dbReference type="Gene3D" id="3.30.160.70">
    <property type="entry name" value="Methylated DNA-protein cysteine methyltransferase domain"/>
    <property type="match status" value="1"/>
</dbReference>
<comment type="similarity">
    <text evidence="2 9">Belongs to the MGMT family.</text>
</comment>
<evidence type="ECO:0000256" key="2">
    <source>
        <dbReference type="ARBA" id="ARBA00008711"/>
    </source>
</evidence>
<name>A0A6J4L6T3_9BACT</name>
<dbReference type="FunFam" id="1.10.10.10:FF:000214">
    <property type="entry name" value="Methylated-DNA--protein-cysteine methyltransferase"/>
    <property type="match status" value="1"/>
</dbReference>
<accession>A0A6J4L6T3</accession>
<organism evidence="12">
    <name type="scientific">uncultured Gemmatimonadota bacterium</name>
    <dbReference type="NCBI Taxonomy" id="203437"/>
    <lineage>
        <taxon>Bacteria</taxon>
        <taxon>Pseudomonadati</taxon>
        <taxon>Gemmatimonadota</taxon>
        <taxon>environmental samples</taxon>
    </lineage>
</organism>
<dbReference type="PROSITE" id="PS00374">
    <property type="entry name" value="MGMT"/>
    <property type="match status" value="1"/>
</dbReference>
<comment type="catalytic activity">
    <reaction evidence="8 9">
        <text>a 6-O-methyl-2'-deoxyguanosine in DNA + L-cysteinyl-[protein] = S-methyl-L-cysteinyl-[protein] + a 2'-deoxyguanosine in DNA</text>
        <dbReference type="Rhea" id="RHEA:24000"/>
        <dbReference type="Rhea" id="RHEA-COMP:10131"/>
        <dbReference type="Rhea" id="RHEA-COMP:10132"/>
        <dbReference type="Rhea" id="RHEA-COMP:11367"/>
        <dbReference type="Rhea" id="RHEA-COMP:11368"/>
        <dbReference type="ChEBI" id="CHEBI:29950"/>
        <dbReference type="ChEBI" id="CHEBI:82612"/>
        <dbReference type="ChEBI" id="CHEBI:85445"/>
        <dbReference type="ChEBI" id="CHEBI:85448"/>
        <dbReference type="EC" id="2.1.1.63"/>
    </reaction>
</comment>
<evidence type="ECO:0000259" key="10">
    <source>
        <dbReference type="Pfam" id="PF01035"/>
    </source>
</evidence>